<keyword evidence="2" id="KW-1185">Reference proteome</keyword>
<accession>A0A0P1IMD2</accession>
<evidence type="ECO:0000313" key="2">
    <source>
        <dbReference type="Proteomes" id="UP000051870"/>
    </source>
</evidence>
<name>A0A0P1IMD2_9RHOB</name>
<dbReference type="STRING" id="1715693.PH7735_00346"/>
<dbReference type="RefSeq" id="WP_058309603.1">
    <property type="nucleotide sequence ID" value="NZ_CYTW01000001.1"/>
</dbReference>
<protein>
    <submittedName>
        <fullName evidence="1">Uncharacterized protein</fullName>
    </submittedName>
</protein>
<dbReference type="EMBL" id="CYTW01000001">
    <property type="protein sequence ID" value="CUJ84169.1"/>
    <property type="molecule type" value="Genomic_DNA"/>
</dbReference>
<dbReference type="Proteomes" id="UP000051870">
    <property type="component" value="Unassembled WGS sequence"/>
</dbReference>
<evidence type="ECO:0000313" key="1">
    <source>
        <dbReference type="EMBL" id="CUJ84169.1"/>
    </source>
</evidence>
<dbReference type="AlphaFoldDB" id="A0A0P1IMD2"/>
<dbReference type="GeneID" id="83879437"/>
<reference evidence="2" key="1">
    <citation type="submission" date="2015-09" db="EMBL/GenBank/DDBJ databases">
        <authorList>
            <person name="Rodrigo-Torres Lidia"/>
            <person name="Arahal R.David."/>
        </authorList>
    </citation>
    <scope>NUCLEOTIDE SEQUENCE [LARGE SCALE GENOMIC DNA]</scope>
    <source>
        <strain evidence="2">CECT 7735</strain>
    </source>
</reference>
<organism evidence="1 2">
    <name type="scientific">Shimia thalassica</name>
    <dbReference type="NCBI Taxonomy" id="1715693"/>
    <lineage>
        <taxon>Bacteria</taxon>
        <taxon>Pseudomonadati</taxon>
        <taxon>Pseudomonadota</taxon>
        <taxon>Alphaproteobacteria</taxon>
        <taxon>Rhodobacterales</taxon>
        <taxon>Roseobacteraceae</taxon>
    </lineage>
</organism>
<sequence length="170" mass="19602">MRKAELWNNQKIDGWAARMSQLSIEEIDANREADWRYEAPLFQYTHKEDIFAFLREIYGFWAPLDDGGDSTFLDDPARERVTASKLNLICSQLIHSGEVNVDLSEDMVPFVNYGTLRAKMGFDAAKDWKERPDFRACHHCGGLFPVRRSDAKFCSGRCQTAFWRANRGAK</sequence>
<proteinExistence type="predicted"/>
<gene>
    <name evidence="1" type="ORF">PH7735_00346</name>
</gene>